<reference evidence="3" key="1">
    <citation type="journal article" date="2019" name="Int. J. Syst. Evol. Microbiol.">
        <title>The Global Catalogue of Microorganisms (GCM) 10K type strain sequencing project: providing services to taxonomists for standard genome sequencing and annotation.</title>
        <authorList>
            <consortium name="The Broad Institute Genomics Platform"/>
            <consortium name="The Broad Institute Genome Sequencing Center for Infectious Disease"/>
            <person name="Wu L."/>
            <person name="Ma J."/>
        </authorList>
    </citation>
    <scope>NUCLEOTIDE SEQUENCE [LARGE SCALE GENOMIC DNA]</scope>
    <source>
        <strain evidence="3">XZYJT-10</strain>
    </source>
</reference>
<feature type="region of interest" description="Disordered" evidence="1">
    <location>
        <begin position="338"/>
        <end position="358"/>
    </location>
</feature>
<name>A0ABW2HI93_9ACTN</name>
<proteinExistence type="predicted"/>
<organism evidence="2 3">
    <name type="scientific">Paractinoplanes rhizophilus</name>
    <dbReference type="NCBI Taxonomy" id="1416877"/>
    <lineage>
        <taxon>Bacteria</taxon>
        <taxon>Bacillati</taxon>
        <taxon>Actinomycetota</taxon>
        <taxon>Actinomycetes</taxon>
        <taxon>Micromonosporales</taxon>
        <taxon>Micromonosporaceae</taxon>
        <taxon>Paractinoplanes</taxon>
    </lineage>
</organism>
<comment type="caution">
    <text evidence="2">The sequence shown here is derived from an EMBL/GenBank/DDBJ whole genome shotgun (WGS) entry which is preliminary data.</text>
</comment>
<sequence>MVGESEFAALEAAAENADFPAFQRAAADLWARVGEAADVLERIVPLFAKVPPAVSGQLAVGAVLRYRRGAPEHGLVAAVADGLRRALEDAAAFADAWPKAAGRNAAFPAPGDGNDQEWFEYAAATLSRERRWPRRALPADEAARYAGAWMMLDDWMTAATGLLELREVRVAFPHREKVARLARQLDPLRRDMFCLIGLLDMLDDEPLIVVDRAGKRAFRLRISGVGDNFQLHTLIADVLSREGLVEGIRPEPEWVAAAATGAPDGADRTRALFQLTDGDGMAVPIDGRPALIPLHRGRRVVVMDPCAYGRSWDLGRSFDVVPEVRLEEVLGPEVARSVAGPISEPGPARSHVHHERETGRVATFYQG</sequence>
<evidence type="ECO:0000313" key="3">
    <source>
        <dbReference type="Proteomes" id="UP001596548"/>
    </source>
</evidence>
<evidence type="ECO:0000256" key="1">
    <source>
        <dbReference type="SAM" id="MobiDB-lite"/>
    </source>
</evidence>
<dbReference type="EMBL" id="JBHTBJ010000001">
    <property type="protein sequence ID" value="MFC7272904.1"/>
    <property type="molecule type" value="Genomic_DNA"/>
</dbReference>
<accession>A0ABW2HI93</accession>
<evidence type="ECO:0000313" key="2">
    <source>
        <dbReference type="EMBL" id="MFC7272904.1"/>
    </source>
</evidence>
<dbReference type="RefSeq" id="WP_378964342.1">
    <property type="nucleotide sequence ID" value="NZ_JBHTBJ010000001.1"/>
</dbReference>
<gene>
    <name evidence="2" type="ORF">ACFQS1_02830</name>
</gene>
<protein>
    <submittedName>
        <fullName evidence="2">Uncharacterized protein</fullName>
    </submittedName>
</protein>
<keyword evidence="3" id="KW-1185">Reference proteome</keyword>
<dbReference type="Proteomes" id="UP001596548">
    <property type="component" value="Unassembled WGS sequence"/>
</dbReference>